<evidence type="ECO:0000256" key="4">
    <source>
        <dbReference type="SAM" id="SignalP"/>
    </source>
</evidence>
<dbReference type="SUPFAM" id="SSF50891">
    <property type="entry name" value="Cyclophilin-like"/>
    <property type="match status" value="1"/>
</dbReference>
<proteinExistence type="predicted"/>
<dbReference type="InterPro" id="IPR044665">
    <property type="entry name" value="E_coli_cyclophilin_A-like"/>
</dbReference>
<dbReference type="InterPro" id="IPR002130">
    <property type="entry name" value="Cyclophilin-type_PPIase_dom"/>
</dbReference>
<reference evidence="6" key="1">
    <citation type="submission" date="2021-01" db="EMBL/GenBank/DDBJ databases">
        <authorList>
            <person name="Corre E."/>
            <person name="Pelletier E."/>
            <person name="Niang G."/>
            <person name="Scheremetjew M."/>
            <person name="Finn R."/>
            <person name="Kale V."/>
            <person name="Holt S."/>
            <person name="Cochrane G."/>
            <person name="Meng A."/>
            <person name="Brown T."/>
            <person name="Cohen L."/>
        </authorList>
    </citation>
    <scope>NUCLEOTIDE SEQUENCE</scope>
    <source>
        <strain evidence="6">CCMP645</strain>
    </source>
</reference>
<dbReference type="GO" id="GO:0003755">
    <property type="term" value="F:peptidyl-prolyl cis-trans isomerase activity"/>
    <property type="evidence" value="ECO:0007669"/>
    <property type="project" value="UniProtKB-KW"/>
</dbReference>
<evidence type="ECO:0000313" key="6">
    <source>
        <dbReference type="EMBL" id="CAE0755711.1"/>
    </source>
</evidence>
<dbReference type="PROSITE" id="PS50072">
    <property type="entry name" value="CSA_PPIASE_2"/>
    <property type="match status" value="1"/>
</dbReference>
<evidence type="ECO:0000256" key="1">
    <source>
        <dbReference type="ARBA" id="ARBA00013194"/>
    </source>
</evidence>
<evidence type="ECO:0000256" key="3">
    <source>
        <dbReference type="ARBA" id="ARBA00023235"/>
    </source>
</evidence>
<organism evidence="6">
    <name type="scientific">Chrysotila carterae</name>
    <name type="common">Marine alga</name>
    <name type="synonym">Syracosphaera carterae</name>
    <dbReference type="NCBI Taxonomy" id="13221"/>
    <lineage>
        <taxon>Eukaryota</taxon>
        <taxon>Haptista</taxon>
        <taxon>Haptophyta</taxon>
        <taxon>Prymnesiophyceae</taxon>
        <taxon>Isochrysidales</taxon>
        <taxon>Isochrysidaceae</taxon>
        <taxon>Chrysotila</taxon>
    </lineage>
</organism>
<evidence type="ECO:0000256" key="2">
    <source>
        <dbReference type="ARBA" id="ARBA00023110"/>
    </source>
</evidence>
<keyword evidence="3" id="KW-0413">Isomerase</keyword>
<evidence type="ECO:0000259" key="5">
    <source>
        <dbReference type="PROSITE" id="PS50072"/>
    </source>
</evidence>
<dbReference type="EC" id="5.2.1.8" evidence="1"/>
<keyword evidence="4" id="KW-0732">Signal</keyword>
<gene>
    <name evidence="6" type="ORF">PCAR00345_LOCUS8299</name>
</gene>
<feature type="signal peptide" evidence="4">
    <location>
        <begin position="1"/>
        <end position="19"/>
    </location>
</feature>
<dbReference type="PANTHER" id="PTHR43246">
    <property type="entry name" value="PEPTIDYL-PROLYL CIS-TRANS ISOMERASE CYP38, CHLOROPLASTIC"/>
    <property type="match status" value="1"/>
</dbReference>
<dbReference type="InterPro" id="IPR029000">
    <property type="entry name" value="Cyclophilin-like_dom_sf"/>
</dbReference>
<dbReference type="Pfam" id="PF00160">
    <property type="entry name" value="Pro_isomerase"/>
    <property type="match status" value="1"/>
</dbReference>
<dbReference type="AlphaFoldDB" id="A0A7S4B6B4"/>
<accession>A0A7S4B6B4</accession>
<protein>
    <recommendedName>
        <fullName evidence="1">peptidylprolyl isomerase</fullName>
        <ecNumber evidence="1">5.2.1.8</ecNumber>
    </recommendedName>
</protein>
<dbReference type="EMBL" id="HBIZ01013664">
    <property type="protein sequence ID" value="CAE0755711.1"/>
    <property type="molecule type" value="Transcribed_RNA"/>
</dbReference>
<keyword evidence="2" id="KW-0697">Rotamase</keyword>
<name>A0A7S4B6B4_CHRCT</name>
<dbReference type="Gene3D" id="2.40.100.10">
    <property type="entry name" value="Cyclophilin-like"/>
    <property type="match status" value="1"/>
</dbReference>
<sequence length="204" mass="22693">MVQAARILLFLAAVAVARAAEDFRAEFVVETTEGQQSFTVRVHPDWAPLGVDRFKELVEAKFYDDTRFYRVLPKFVVQFGLSGDPETNALWRSKPIKDDPVTATNKPGTITFAKTSAPNSRTTQLFINTQNNARLDGMGFAPFGEIEGSGMDVVAKLYNCGEKPNQGEIQSRGNAYLDEKFPELSKIVSVKLLPIEESLPKDEM</sequence>
<feature type="chain" id="PRO_5031007976" description="peptidylprolyl isomerase" evidence="4">
    <location>
        <begin position="20"/>
        <end position="204"/>
    </location>
</feature>
<feature type="domain" description="PPIase cyclophilin-type" evidence="5">
    <location>
        <begin position="38"/>
        <end position="189"/>
    </location>
</feature>